<dbReference type="Gene3D" id="3.30.565.10">
    <property type="entry name" value="Histidine kinase-like ATPase, C-terminal domain"/>
    <property type="match status" value="1"/>
</dbReference>
<dbReference type="SMART" id="SM00388">
    <property type="entry name" value="HisKA"/>
    <property type="match status" value="1"/>
</dbReference>
<reference evidence="6 7" key="1">
    <citation type="submission" date="2019-07" db="EMBL/GenBank/DDBJ databases">
        <title>The pathways for chlorine oxyanion respiration interact through the shared metabolite chlorate.</title>
        <authorList>
            <person name="Barnum T.P."/>
            <person name="Cheng Y."/>
            <person name="Hill K.A."/>
            <person name="Lucas L.N."/>
            <person name="Carlson H.K."/>
            <person name="Coates J.D."/>
        </authorList>
    </citation>
    <scope>NUCLEOTIDE SEQUENCE [LARGE SCALE GENOMIC DNA]</scope>
    <source>
        <strain evidence="6 7">SFB-1</strain>
    </source>
</reference>
<proteinExistence type="predicted"/>
<dbReference type="PROSITE" id="PS50109">
    <property type="entry name" value="HIS_KIN"/>
    <property type="match status" value="1"/>
</dbReference>
<name>A0A557SPH0_9RHOO</name>
<evidence type="ECO:0000259" key="5">
    <source>
        <dbReference type="PROSITE" id="PS50109"/>
    </source>
</evidence>
<dbReference type="PRINTS" id="PR00344">
    <property type="entry name" value="BCTRLSENSOR"/>
</dbReference>
<gene>
    <name evidence="6" type="ORF">FHP89_02655</name>
</gene>
<dbReference type="Proteomes" id="UP000318349">
    <property type="component" value="Unassembled WGS sequence"/>
</dbReference>
<evidence type="ECO:0000256" key="3">
    <source>
        <dbReference type="ARBA" id="ARBA00022553"/>
    </source>
</evidence>
<organism evidence="6 7">
    <name type="scientific">Denitromonas halophila</name>
    <dbReference type="NCBI Taxonomy" id="1629404"/>
    <lineage>
        <taxon>Bacteria</taxon>
        <taxon>Pseudomonadati</taxon>
        <taxon>Pseudomonadota</taxon>
        <taxon>Betaproteobacteria</taxon>
        <taxon>Rhodocyclales</taxon>
        <taxon>Zoogloeaceae</taxon>
        <taxon>Denitromonas</taxon>
    </lineage>
</organism>
<dbReference type="PANTHER" id="PTHR43065">
    <property type="entry name" value="SENSOR HISTIDINE KINASE"/>
    <property type="match status" value="1"/>
</dbReference>
<dbReference type="SUPFAM" id="SSF55874">
    <property type="entry name" value="ATPase domain of HSP90 chaperone/DNA topoisomerase II/histidine kinase"/>
    <property type="match status" value="1"/>
</dbReference>
<dbReference type="InterPro" id="IPR004358">
    <property type="entry name" value="Sig_transdc_His_kin-like_C"/>
</dbReference>
<dbReference type="Pfam" id="PF02518">
    <property type="entry name" value="HATPase_c"/>
    <property type="match status" value="1"/>
</dbReference>
<dbReference type="CDD" id="cd00082">
    <property type="entry name" value="HisKA"/>
    <property type="match status" value="1"/>
</dbReference>
<dbReference type="EC" id="2.7.13.3" evidence="2"/>
<dbReference type="GO" id="GO:0000155">
    <property type="term" value="F:phosphorelay sensor kinase activity"/>
    <property type="evidence" value="ECO:0007669"/>
    <property type="project" value="InterPro"/>
</dbReference>
<dbReference type="PANTHER" id="PTHR43065:SF50">
    <property type="entry name" value="HISTIDINE KINASE"/>
    <property type="match status" value="1"/>
</dbReference>
<dbReference type="EMBL" id="VMNI01000003">
    <property type="protein sequence ID" value="TVO79307.1"/>
    <property type="molecule type" value="Genomic_DNA"/>
</dbReference>
<feature type="domain" description="Histidine kinase" evidence="5">
    <location>
        <begin position="136"/>
        <end position="380"/>
    </location>
</feature>
<dbReference type="Gene3D" id="1.10.287.130">
    <property type="match status" value="1"/>
</dbReference>
<evidence type="ECO:0000256" key="4">
    <source>
        <dbReference type="SAM" id="Coils"/>
    </source>
</evidence>
<keyword evidence="6" id="KW-0418">Kinase</keyword>
<evidence type="ECO:0000256" key="2">
    <source>
        <dbReference type="ARBA" id="ARBA00012438"/>
    </source>
</evidence>
<comment type="caution">
    <text evidence="6">The sequence shown here is derived from an EMBL/GenBank/DDBJ whole genome shotgun (WGS) entry which is preliminary data.</text>
</comment>
<accession>A0A557SPH0</accession>
<dbReference type="InterPro" id="IPR036890">
    <property type="entry name" value="HATPase_C_sf"/>
</dbReference>
<dbReference type="InterPro" id="IPR005467">
    <property type="entry name" value="His_kinase_dom"/>
</dbReference>
<comment type="catalytic activity">
    <reaction evidence="1">
        <text>ATP + protein L-histidine = ADP + protein N-phospho-L-histidine.</text>
        <dbReference type="EC" id="2.7.13.3"/>
    </reaction>
</comment>
<keyword evidence="6" id="KW-0808">Transferase</keyword>
<dbReference type="SMART" id="SM00387">
    <property type="entry name" value="HATPase_c"/>
    <property type="match status" value="1"/>
</dbReference>
<evidence type="ECO:0000313" key="7">
    <source>
        <dbReference type="Proteomes" id="UP000318349"/>
    </source>
</evidence>
<sequence length="400" mass="43912">MSESAGGPKVVTERSAEDEVVRQQKIIQALLDRIDREARGQRSDFAQFQNNVILENQVRAQTAELESAVVENREINQSLAAARLKMAQEIDERKRVQAALEKEKDEQRALIQKLESAQNQLLQSEQLASIGQLAAGLAHEINNPIGFINSNLSTLQTYAADMLRLIAVYERHTARRELDPAALAEVEAVRQAIDIDYLREDIASLIAESIDGAVRVHRIVQDMRDFSRVGDDGWQFADLHHGLDSTLNIVGGEIKDRAQIVKALGDLPEVECLPCQINQVFMNLLMNAAQACEGGGTITLSSGADGEWVWIDVADTGCGIAAEHLTKIFDPFFTTKPVGQGAGLGLSVSYGIAKRHGGCLEVESHLGRGARFRLCLPVRQRPVNDDRSPPCRCPTDSKCA</sequence>
<dbReference type="InterPro" id="IPR003661">
    <property type="entry name" value="HisK_dim/P_dom"/>
</dbReference>
<dbReference type="AlphaFoldDB" id="A0A557SPH0"/>
<feature type="coiled-coil region" evidence="4">
    <location>
        <begin position="86"/>
        <end position="127"/>
    </location>
</feature>
<dbReference type="SUPFAM" id="SSF47384">
    <property type="entry name" value="Homodimeric domain of signal transducing histidine kinase"/>
    <property type="match status" value="1"/>
</dbReference>
<keyword evidence="4" id="KW-0175">Coiled coil</keyword>
<evidence type="ECO:0000256" key="1">
    <source>
        <dbReference type="ARBA" id="ARBA00000085"/>
    </source>
</evidence>
<dbReference type="InterPro" id="IPR003594">
    <property type="entry name" value="HATPase_dom"/>
</dbReference>
<dbReference type="InterPro" id="IPR036097">
    <property type="entry name" value="HisK_dim/P_sf"/>
</dbReference>
<evidence type="ECO:0000313" key="6">
    <source>
        <dbReference type="EMBL" id="TVO79307.1"/>
    </source>
</evidence>
<protein>
    <recommendedName>
        <fullName evidence="2">histidine kinase</fullName>
        <ecNumber evidence="2">2.7.13.3</ecNumber>
    </recommendedName>
</protein>
<keyword evidence="3" id="KW-0597">Phosphoprotein</keyword>